<dbReference type="InterPro" id="IPR011054">
    <property type="entry name" value="Rudment_hybrid_motif"/>
</dbReference>
<keyword evidence="19" id="KW-1185">Reference proteome</keyword>
<dbReference type="UniPathway" id="UPA00074">
    <property type="reaction ID" value="UER00125"/>
</dbReference>
<dbReference type="InterPro" id="IPR020561">
    <property type="entry name" value="PRibGlycinamid_synth_ATP-grasp"/>
</dbReference>
<comment type="catalytic activity">
    <reaction evidence="15">
        <text>5-phospho-beta-D-ribosylamine + glycine + ATP = N(1)-(5-phospho-beta-D-ribosyl)glycinamide + ADP + phosphate + H(+)</text>
        <dbReference type="Rhea" id="RHEA:17453"/>
        <dbReference type="ChEBI" id="CHEBI:15378"/>
        <dbReference type="ChEBI" id="CHEBI:30616"/>
        <dbReference type="ChEBI" id="CHEBI:43474"/>
        <dbReference type="ChEBI" id="CHEBI:57305"/>
        <dbReference type="ChEBI" id="CHEBI:58681"/>
        <dbReference type="ChEBI" id="CHEBI:143788"/>
        <dbReference type="ChEBI" id="CHEBI:456216"/>
        <dbReference type="EC" id="6.3.4.13"/>
    </reaction>
</comment>
<evidence type="ECO:0000256" key="15">
    <source>
        <dbReference type="HAMAP-Rule" id="MF_00138"/>
    </source>
</evidence>
<dbReference type="GO" id="GO:0046872">
    <property type="term" value="F:metal ion binding"/>
    <property type="evidence" value="ECO:0007669"/>
    <property type="project" value="UniProtKB-KW"/>
</dbReference>
<dbReference type="PANTHER" id="PTHR43472">
    <property type="entry name" value="PHOSPHORIBOSYLAMINE--GLYCINE LIGASE"/>
    <property type="match status" value="1"/>
</dbReference>
<dbReference type="GO" id="GO:0004637">
    <property type="term" value="F:phosphoribosylamine-glycine ligase activity"/>
    <property type="evidence" value="ECO:0007669"/>
    <property type="project" value="UniProtKB-UniRule"/>
</dbReference>
<accession>I4CCK9</accession>
<keyword evidence="7 16" id="KW-0547">Nucleotide-binding</keyword>
<dbReference type="InterPro" id="IPR037123">
    <property type="entry name" value="PRibGlycinamide_synth_C_sf"/>
</dbReference>
<dbReference type="Gene3D" id="3.30.1490.20">
    <property type="entry name" value="ATP-grasp fold, A domain"/>
    <property type="match status" value="1"/>
</dbReference>
<dbReference type="RefSeq" id="WP_014812408.1">
    <property type="nucleotide sequence ID" value="NC_018025.1"/>
</dbReference>
<evidence type="ECO:0000256" key="8">
    <source>
        <dbReference type="ARBA" id="ARBA00022755"/>
    </source>
</evidence>
<dbReference type="EC" id="6.3.4.13" evidence="4 15"/>
<proteinExistence type="inferred from homology"/>
<protein>
    <recommendedName>
        <fullName evidence="4 15">Phosphoribosylamine--glycine ligase</fullName>
        <ecNumber evidence="4 15">6.3.4.13</ecNumber>
    </recommendedName>
    <alternativeName>
        <fullName evidence="15">GARS</fullName>
    </alternativeName>
    <alternativeName>
        <fullName evidence="13 15">Glycinamide ribonucleotide synthetase</fullName>
    </alternativeName>
    <alternativeName>
        <fullName evidence="14 15">Phosphoribosylglycinamide synthetase</fullName>
    </alternativeName>
</protein>
<dbReference type="AlphaFoldDB" id="I4CCK9"/>
<evidence type="ECO:0000256" key="9">
    <source>
        <dbReference type="ARBA" id="ARBA00022840"/>
    </source>
</evidence>
<dbReference type="InterPro" id="IPR016185">
    <property type="entry name" value="PreATP-grasp_dom_sf"/>
</dbReference>
<dbReference type="KEGG" id="dti:Desti_4679"/>
<evidence type="ECO:0000313" key="19">
    <source>
        <dbReference type="Proteomes" id="UP000006055"/>
    </source>
</evidence>
<dbReference type="Gene3D" id="3.30.470.20">
    <property type="entry name" value="ATP-grasp fold, B domain"/>
    <property type="match status" value="1"/>
</dbReference>
<dbReference type="Pfam" id="PF02844">
    <property type="entry name" value="GARS_N"/>
    <property type="match status" value="1"/>
</dbReference>
<dbReference type="GO" id="GO:0009113">
    <property type="term" value="P:purine nucleobase biosynthetic process"/>
    <property type="evidence" value="ECO:0007669"/>
    <property type="project" value="InterPro"/>
</dbReference>
<dbReference type="InterPro" id="IPR020562">
    <property type="entry name" value="PRibGlycinamide_synth_N"/>
</dbReference>
<evidence type="ECO:0000256" key="16">
    <source>
        <dbReference type="PROSITE-ProRule" id="PRU00409"/>
    </source>
</evidence>
<evidence type="ECO:0000256" key="7">
    <source>
        <dbReference type="ARBA" id="ARBA00022741"/>
    </source>
</evidence>
<dbReference type="HAMAP" id="MF_00138">
    <property type="entry name" value="GARS"/>
    <property type="match status" value="1"/>
</dbReference>
<keyword evidence="6" id="KW-0479">Metal-binding</keyword>
<dbReference type="PROSITE" id="PS50975">
    <property type="entry name" value="ATP_GRASP"/>
    <property type="match status" value="1"/>
</dbReference>
<keyword evidence="8 15" id="KW-0658">Purine biosynthesis</keyword>
<dbReference type="HOGENOM" id="CLU_027420_3_1_7"/>
<dbReference type="GO" id="GO:0006189">
    <property type="term" value="P:'de novo' IMP biosynthetic process"/>
    <property type="evidence" value="ECO:0007669"/>
    <property type="project" value="UniProtKB-UniRule"/>
</dbReference>
<dbReference type="GO" id="GO:0005524">
    <property type="term" value="F:ATP binding"/>
    <property type="evidence" value="ECO:0007669"/>
    <property type="project" value="UniProtKB-UniRule"/>
</dbReference>
<evidence type="ECO:0000256" key="11">
    <source>
        <dbReference type="ARBA" id="ARBA00023211"/>
    </source>
</evidence>
<dbReference type="Pfam" id="PF01071">
    <property type="entry name" value="GARS_A"/>
    <property type="match status" value="1"/>
</dbReference>
<dbReference type="SUPFAM" id="SSF52440">
    <property type="entry name" value="PreATP-grasp domain"/>
    <property type="match status" value="1"/>
</dbReference>
<evidence type="ECO:0000256" key="6">
    <source>
        <dbReference type="ARBA" id="ARBA00022723"/>
    </source>
</evidence>
<dbReference type="SMART" id="SM01210">
    <property type="entry name" value="GARS_C"/>
    <property type="match status" value="1"/>
</dbReference>
<evidence type="ECO:0000256" key="3">
    <source>
        <dbReference type="ARBA" id="ARBA00005174"/>
    </source>
</evidence>
<dbReference type="eggNOG" id="COG0151">
    <property type="taxonomic scope" value="Bacteria"/>
</dbReference>
<feature type="domain" description="ATP-grasp" evidence="17">
    <location>
        <begin position="109"/>
        <end position="315"/>
    </location>
</feature>
<dbReference type="InterPro" id="IPR011761">
    <property type="entry name" value="ATP-grasp"/>
</dbReference>
<dbReference type="SUPFAM" id="SSF56059">
    <property type="entry name" value="Glutathione synthetase ATP-binding domain-like"/>
    <property type="match status" value="1"/>
</dbReference>
<evidence type="ECO:0000256" key="2">
    <source>
        <dbReference type="ARBA" id="ARBA00001946"/>
    </source>
</evidence>
<evidence type="ECO:0000256" key="13">
    <source>
        <dbReference type="ARBA" id="ARBA00042242"/>
    </source>
</evidence>
<comment type="cofactor">
    <cofactor evidence="2">
        <name>Mg(2+)</name>
        <dbReference type="ChEBI" id="CHEBI:18420"/>
    </cofactor>
</comment>
<dbReference type="FunFam" id="3.40.50.20:FF:000006">
    <property type="entry name" value="Phosphoribosylamine--glycine ligase, chloroplastic"/>
    <property type="match status" value="1"/>
</dbReference>
<dbReference type="STRING" id="706587.Desti_4679"/>
<dbReference type="SMART" id="SM01209">
    <property type="entry name" value="GARS_A"/>
    <property type="match status" value="1"/>
</dbReference>
<dbReference type="PATRIC" id="fig|706587.4.peg.5296"/>
<dbReference type="EMBL" id="CP003360">
    <property type="protein sequence ID" value="AFM27300.1"/>
    <property type="molecule type" value="Genomic_DNA"/>
</dbReference>
<comment type="pathway">
    <text evidence="3 15">Purine metabolism; IMP biosynthesis via de novo pathway; N(1)-(5-phospho-D-ribosyl)glycinamide from 5-phospho-alpha-D-ribose 1-diphosphate: step 2/2.</text>
</comment>
<keyword evidence="11" id="KW-0464">Manganese</keyword>
<dbReference type="SUPFAM" id="SSF51246">
    <property type="entry name" value="Rudiment single hybrid motif"/>
    <property type="match status" value="1"/>
</dbReference>
<dbReference type="InterPro" id="IPR020560">
    <property type="entry name" value="PRibGlycinamide_synth_C-dom"/>
</dbReference>
<name>I4CCK9_DESTA</name>
<dbReference type="OrthoDB" id="9807240at2"/>
<evidence type="ECO:0000256" key="12">
    <source>
        <dbReference type="ARBA" id="ARBA00038345"/>
    </source>
</evidence>
<comment type="cofactor">
    <cofactor evidence="1">
        <name>Mn(2+)</name>
        <dbReference type="ChEBI" id="CHEBI:29035"/>
    </cofactor>
</comment>
<dbReference type="Gene3D" id="3.90.600.10">
    <property type="entry name" value="Phosphoribosylglycinamide synthetase, C-terminal domain"/>
    <property type="match status" value="1"/>
</dbReference>
<dbReference type="Pfam" id="PF02843">
    <property type="entry name" value="GARS_C"/>
    <property type="match status" value="1"/>
</dbReference>
<reference evidence="19" key="1">
    <citation type="submission" date="2012-06" db="EMBL/GenBank/DDBJ databases">
        <title>Complete sequence of chromosome of Desulfomonile tiedjei DSM 6799.</title>
        <authorList>
            <person name="Lucas S."/>
            <person name="Copeland A."/>
            <person name="Lapidus A."/>
            <person name="Glavina del Rio T."/>
            <person name="Dalin E."/>
            <person name="Tice H."/>
            <person name="Bruce D."/>
            <person name="Goodwin L."/>
            <person name="Pitluck S."/>
            <person name="Peters L."/>
            <person name="Ovchinnikova G."/>
            <person name="Zeytun A."/>
            <person name="Lu M."/>
            <person name="Kyrpides N."/>
            <person name="Mavromatis K."/>
            <person name="Ivanova N."/>
            <person name="Brettin T."/>
            <person name="Detter J.C."/>
            <person name="Han C."/>
            <person name="Larimer F."/>
            <person name="Land M."/>
            <person name="Hauser L."/>
            <person name="Markowitz V."/>
            <person name="Cheng J.-F."/>
            <person name="Hugenholtz P."/>
            <person name="Woyke T."/>
            <person name="Wu D."/>
            <person name="Spring S."/>
            <person name="Schroeder M."/>
            <person name="Brambilla E."/>
            <person name="Klenk H.-P."/>
            <person name="Eisen J.A."/>
        </authorList>
    </citation>
    <scope>NUCLEOTIDE SEQUENCE [LARGE SCALE GENOMIC DNA]</scope>
    <source>
        <strain evidence="19">ATCC 49306 / DSM 6799 / DCB-1</strain>
    </source>
</reference>
<evidence type="ECO:0000256" key="4">
    <source>
        <dbReference type="ARBA" id="ARBA00013255"/>
    </source>
</evidence>
<keyword evidence="5 15" id="KW-0436">Ligase</keyword>
<dbReference type="Proteomes" id="UP000006055">
    <property type="component" value="Chromosome"/>
</dbReference>
<keyword evidence="9 16" id="KW-0067">ATP-binding</keyword>
<comment type="similarity">
    <text evidence="12 15">Belongs to the GARS family.</text>
</comment>
<sequence length="425" mass="45035">MKILIIGSGGREHTLAWKAAQSDLVTEVIAAPGNVGISREPKCRLANVSAENIPALKDLALSEKVDLVIVGPEAPLVAGITDTFREAGLRVFGPTARAAALEGSKVFTKRLMAKYNIPSADFEVFDTFDAAESYIKGRTGSTVVKADGLAAGKGVFVCRDREEALSALSAIMKDKIFGSAGDLVIVEDCLQGEEASFIAFTDGRHVLPLASSQDHKAIFDGDSGPNTGGMGAYSPAPVVTREIHDLIMNQIMIPTVQAMDKEGIPYMGFLYAGVMIDNGQPKVLEFNARMGDPEAQPLLFRMKSDMIPLMVAALEGTLDRQTIEWLPEDAVCVVMASGGYPGSYEKGKVITGIEAADSLDGVKVFHAGTANGPNGFVTAGGRVLGVTARAAGISVAIEKAYEAVAKICWDGVHYRKDIGKKALNR</sequence>
<dbReference type="FunFam" id="3.30.470.20:FF:000031">
    <property type="entry name" value="Phosphoribosylamine--glycine ligase"/>
    <property type="match status" value="1"/>
</dbReference>
<evidence type="ECO:0000256" key="10">
    <source>
        <dbReference type="ARBA" id="ARBA00022842"/>
    </source>
</evidence>
<dbReference type="NCBIfam" id="TIGR00877">
    <property type="entry name" value="purD"/>
    <property type="match status" value="1"/>
</dbReference>
<evidence type="ECO:0000259" key="17">
    <source>
        <dbReference type="PROSITE" id="PS50975"/>
    </source>
</evidence>
<gene>
    <name evidence="15" type="primary">purD</name>
    <name evidence="18" type="ordered locus">Desti_4679</name>
</gene>
<evidence type="ECO:0000313" key="18">
    <source>
        <dbReference type="EMBL" id="AFM27300.1"/>
    </source>
</evidence>
<keyword evidence="10" id="KW-0460">Magnesium</keyword>
<evidence type="ECO:0000256" key="5">
    <source>
        <dbReference type="ARBA" id="ARBA00022598"/>
    </source>
</evidence>
<dbReference type="FunFam" id="3.90.600.10:FF:000001">
    <property type="entry name" value="Trifunctional purine biosynthetic protein adenosine-3"/>
    <property type="match status" value="1"/>
</dbReference>
<dbReference type="InterPro" id="IPR000115">
    <property type="entry name" value="PRibGlycinamide_synth"/>
</dbReference>
<organism evidence="18 19">
    <name type="scientific">Desulfomonile tiedjei (strain ATCC 49306 / DSM 6799 / DCB-1)</name>
    <dbReference type="NCBI Taxonomy" id="706587"/>
    <lineage>
        <taxon>Bacteria</taxon>
        <taxon>Pseudomonadati</taxon>
        <taxon>Thermodesulfobacteriota</taxon>
        <taxon>Desulfomonilia</taxon>
        <taxon>Desulfomonilales</taxon>
        <taxon>Desulfomonilaceae</taxon>
        <taxon>Desulfomonile</taxon>
    </lineage>
</organism>
<evidence type="ECO:0000256" key="1">
    <source>
        <dbReference type="ARBA" id="ARBA00001936"/>
    </source>
</evidence>
<dbReference type="InterPro" id="IPR013815">
    <property type="entry name" value="ATP_grasp_subdomain_1"/>
</dbReference>
<evidence type="ECO:0000256" key="14">
    <source>
        <dbReference type="ARBA" id="ARBA00042864"/>
    </source>
</evidence>
<dbReference type="Gene3D" id="3.40.50.20">
    <property type="match status" value="1"/>
</dbReference>
<dbReference type="PANTHER" id="PTHR43472:SF1">
    <property type="entry name" value="PHOSPHORIBOSYLAMINE--GLYCINE LIGASE, CHLOROPLASTIC"/>
    <property type="match status" value="1"/>
</dbReference>